<dbReference type="OrthoDB" id="1111229at2759"/>
<gene>
    <name evidence="1" type="ORF">MERR_LOCUS38878</name>
</gene>
<accession>A0A6D2KH61</accession>
<organism evidence="1 2">
    <name type="scientific">Microthlaspi erraticum</name>
    <dbReference type="NCBI Taxonomy" id="1685480"/>
    <lineage>
        <taxon>Eukaryota</taxon>
        <taxon>Viridiplantae</taxon>
        <taxon>Streptophyta</taxon>
        <taxon>Embryophyta</taxon>
        <taxon>Tracheophyta</taxon>
        <taxon>Spermatophyta</taxon>
        <taxon>Magnoliopsida</taxon>
        <taxon>eudicotyledons</taxon>
        <taxon>Gunneridae</taxon>
        <taxon>Pentapetalae</taxon>
        <taxon>rosids</taxon>
        <taxon>malvids</taxon>
        <taxon>Brassicales</taxon>
        <taxon>Brassicaceae</taxon>
        <taxon>Coluteocarpeae</taxon>
        <taxon>Microthlaspi</taxon>
    </lineage>
</organism>
<proteinExistence type="predicted"/>
<dbReference type="EMBL" id="CACVBM020001484">
    <property type="protein sequence ID" value="CAA7051643.1"/>
    <property type="molecule type" value="Genomic_DNA"/>
</dbReference>
<evidence type="ECO:0000313" key="2">
    <source>
        <dbReference type="Proteomes" id="UP000467841"/>
    </source>
</evidence>
<dbReference type="Proteomes" id="UP000467841">
    <property type="component" value="Unassembled WGS sequence"/>
</dbReference>
<evidence type="ECO:0000313" key="1">
    <source>
        <dbReference type="EMBL" id="CAA7051643.1"/>
    </source>
</evidence>
<evidence type="ECO:0008006" key="3">
    <source>
        <dbReference type="Google" id="ProtNLM"/>
    </source>
</evidence>
<sequence>MVFKLDGKGNAVYTQDIGDLVIFLTKSEPLCVPASSFPDMRPNRVKILDVDETTVPCVLILDVDVTAVVDLAAQM</sequence>
<reference evidence="1" key="1">
    <citation type="submission" date="2020-01" db="EMBL/GenBank/DDBJ databases">
        <authorList>
            <person name="Mishra B."/>
        </authorList>
    </citation>
    <scope>NUCLEOTIDE SEQUENCE [LARGE SCALE GENOMIC DNA]</scope>
</reference>
<comment type="caution">
    <text evidence="1">The sequence shown here is derived from an EMBL/GenBank/DDBJ whole genome shotgun (WGS) entry which is preliminary data.</text>
</comment>
<keyword evidence="2" id="KW-1185">Reference proteome</keyword>
<protein>
    <recommendedName>
        <fullName evidence="3">DUF295 domain-containing protein</fullName>
    </recommendedName>
</protein>
<name>A0A6D2KH61_9BRAS</name>
<dbReference type="AlphaFoldDB" id="A0A6D2KH61"/>